<keyword evidence="5 7" id="KW-0131">Cell cycle</keyword>
<dbReference type="PRINTS" id="PR00423">
    <property type="entry name" value="CELLDVISFTSZ"/>
</dbReference>
<evidence type="ECO:0000259" key="9">
    <source>
        <dbReference type="SMART" id="SM00864"/>
    </source>
</evidence>
<dbReference type="SMART" id="SM00865">
    <property type="entry name" value="Tubulin_C"/>
    <property type="match status" value="1"/>
</dbReference>
<dbReference type="PROSITE" id="PS01134">
    <property type="entry name" value="FTSZ_1"/>
    <property type="match status" value="1"/>
</dbReference>
<feature type="binding site" evidence="5">
    <location>
        <position position="188"/>
    </location>
    <ligand>
        <name>GTP</name>
        <dbReference type="ChEBI" id="CHEBI:37565"/>
    </ligand>
</feature>
<evidence type="ECO:0000313" key="12">
    <source>
        <dbReference type="Proteomes" id="UP001631949"/>
    </source>
</evidence>
<name>A0ABW9H021_9FIRM</name>
<comment type="similarity">
    <text evidence="1 5 7">Belongs to the FtsZ family.</text>
</comment>
<feature type="binding site" evidence="5">
    <location>
        <begin position="22"/>
        <end position="26"/>
    </location>
    <ligand>
        <name>GTP</name>
        <dbReference type="ChEBI" id="CHEBI:37565"/>
    </ligand>
</feature>
<dbReference type="PROSITE" id="PS01135">
    <property type="entry name" value="FTSZ_2"/>
    <property type="match status" value="1"/>
</dbReference>
<dbReference type="InterPro" id="IPR020805">
    <property type="entry name" value="Cell_div_FtsZ_CS"/>
</dbReference>
<feature type="domain" description="Tubulin/FtsZ 2-layer sandwich" evidence="10">
    <location>
        <begin position="208"/>
        <end position="324"/>
    </location>
</feature>
<comment type="function">
    <text evidence="5 7">Essential cell division protein that forms a contractile ring structure (Z ring) at the future cell division site. The regulation of the ring assembly controls the timing and the location of cell division. One of the functions of the FtsZ ring is to recruit other cell division proteins to the septum to produce a new cell wall between the dividing cells. Binds GTP and shows GTPase activity.</text>
</comment>
<comment type="subcellular location">
    <subcellularLocation>
        <location evidence="5">Cytoplasm</location>
    </subcellularLocation>
    <text evidence="5">Assembles at midcell at the inner surface of the cytoplasmic membrane.</text>
</comment>
<evidence type="ECO:0000256" key="8">
    <source>
        <dbReference type="SAM" id="MobiDB-lite"/>
    </source>
</evidence>
<dbReference type="PANTHER" id="PTHR30314:SF3">
    <property type="entry name" value="MITOCHONDRIAL DIVISION PROTEIN FSZA"/>
    <property type="match status" value="1"/>
</dbReference>
<dbReference type="PANTHER" id="PTHR30314">
    <property type="entry name" value="CELL DIVISION PROTEIN FTSZ-RELATED"/>
    <property type="match status" value="1"/>
</dbReference>
<keyword evidence="3 5" id="KW-0342">GTP-binding</keyword>
<comment type="subunit">
    <text evidence="5">Homodimer. Polymerizes to form a dynamic ring structure in a strictly GTP-dependent manner. Interacts directly with several other division proteins.</text>
</comment>
<dbReference type="InterPro" id="IPR036525">
    <property type="entry name" value="Tubulin/FtsZ_GTPase_sf"/>
</dbReference>
<evidence type="ECO:0000256" key="1">
    <source>
        <dbReference type="ARBA" id="ARBA00009690"/>
    </source>
</evidence>
<dbReference type="InterPro" id="IPR037103">
    <property type="entry name" value="Tubulin/FtsZ-like_C"/>
</dbReference>
<evidence type="ECO:0000256" key="2">
    <source>
        <dbReference type="ARBA" id="ARBA00022741"/>
    </source>
</evidence>
<dbReference type="Gene3D" id="3.30.1330.20">
    <property type="entry name" value="Tubulin/FtsZ, C-terminal domain"/>
    <property type="match status" value="1"/>
</dbReference>
<dbReference type="Pfam" id="PF00091">
    <property type="entry name" value="Tubulin"/>
    <property type="match status" value="1"/>
</dbReference>
<evidence type="ECO:0000256" key="7">
    <source>
        <dbReference type="RuleBase" id="RU000631"/>
    </source>
</evidence>
<dbReference type="SUPFAM" id="SSF55307">
    <property type="entry name" value="Tubulin C-terminal domain-like"/>
    <property type="match status" value="1"/>
</dbReference>
<proteinExistence type="inferred from homology"/>
<sequence length="361" mass="37481">MFQLDDNVANNAAVIKVIGVGGGGGNAVNRMIEAKVQGVEFIVANTDAQVLAHSEADQKIQLGSKLTRGLGAGGNPEVGEKAAEESREEIAEALEGADLVFVTAGMGGGTGTGAAPVVAEIAKSQGALTIGVVTKPFAFEGKKRKSNAAQGIAVLTDKVDSLVTIPNDRLLEIASKETTLEEAFDIADDVLRQGVQGISDTITKVAMINLDFADVRSTMQNTGTALMGVGYGKGEDRAVAAAKAAISSPLLETSIDGASAILMNVSGDNPTLLEAQAAADYIYEAAGADADVIFGAINDPDAKDDIKITVIATGFQPDDRNTYDTNAYKAGGQQRTSRSSSKDKFTDVHIPDFLKKGNRNF</sequence>
<feature type="region of interest" description="Disordered" evidence="8">
    <location>
        <begin position="322"/>
        <end position="344"/>
    </location>
</feature>
<dbReference type="CDD" id="cd02201">
    <property type="entry name" value="FtsZ_type1"/>
    <property type="match status" value="1"/>
</dbReference>
<dbReference type="InterPro" id="IPR000158">
    <property type="entry name" value="Cell_div_FtsZ"/>
</dbReference>
<dbReference type="Pfam" id="PF12327">
    <property type="entry name" value="FtsZ_C"/>
    <property type="match status" value="1"/>
</dbReference>
<dbReference type="RefSeq" id="WP_408977821.1">
    <property type="nucleotide sequence ID" value="NZ_JBJUVG010000011.1"/>
</dbReference>
<keyword evidence="12" id="KW-1185">Reference proteome</keyword>
<evidence type="ECO:0000313" key="11">
    <source>
        <dbReference type="EMBL" id="MFM9414207.1"/>
    </source>
</evidence>
<dbReference type="InterPro" id="IPR045061">
    <property type="entry name" value="FtsZ/CetZ"/>
</dbReference>
<gene>
    <name evidence="5 11" type="primary">ftsZ</name>
    <name evidence="11" type="ORF">ACKQTC_07480</name>
</gene>
<evidence type="ECO:0000256" key="4">
    <source>
        <dbReference type="ARBA" id="ARBA00023210"/>
    </source>
</evidence>
<dbReference type="InterPro" id="IPR024757">
    <property type="entry name" value="FtsZ_C"/>
</dbReference>
<accession>A0ABW9H021</accession>
<dbReference type="InterPro" id="IPR003008">
    <property type="entry name" value="Tubulin_FtsZ_GTPase"/>
</dbReference>
<reference evidence="11 12" key="1">
    <citation type="journal article" date="2016" name="Int. J. Syst. Evol. Microbiol.">
        <title>Peptococcus simiae sp. nov., isolated from rhesus macaque faeces and emended description of the genus Peptococcus.</title>
        <authorList>
            <person name="Shkoporov A.N."/>
            <person name="Efimov B.A."/>
            <person name="Kondova I."/>
            <person name="Ouwerling B."/>
            <person name="Chaplin A.V."/>
            <person name="Shcherbakova V.A."/>
            <person name="Langermans J.A.M."/>
        </authorList>
    </citation>
    <scope>NUCLEOTIDE SEQUENCE [LARGE SCALE GENOMIC DNA]</scope>
    <source>
        <strain evidence="11 12">M108</strain>
    </source>
</reference>
<protein>
    <recommendedName>
        <fullName evidence="5 6">Cell division protein FtsZ</fullName>
    </recommendedName>
</protein>
<keyword evidence="5 7" id="KW-0132">Cell division</keyword>
<feature type="binding site" evidence="5">
    <location>
        <begin position="109"/>
        <end position="111"/>
    </location>
    <ligand>
        <name>GTP</name>
        <dbReference type="ChEBI" id="CHEBI:37565"/>
    </ligand>
</feature>
<dbReference type="InterPro" id="IPR018316">
    <property type="entry name" value="Tubulin/FtsZ_2-layer-sand-dom"/>
</dbReference>
<dbReference type="Proteomes" id="UP001631949">
    <property type="component" value="Unassembled WGS sequence"/>
</dbReference>
<dbReference type="SUPFAM" id="SSF52490">
    <property type="entry name" value="Tubulin nucleotide-binding domain-like"/>
    <property type="match status" value="1"/>
</dbReference>
<dbReference type="EMBL" id="JBJUVG010000011">
    <property type="protein sequence ID" value="MFM9414207.1"/>
    <property type="molecule type" value="Genomic_DNA"/>
</dbReference>
<comment type="caution">
    <text evidence="11">The sequence shown here is derived from an EMBL/GenBank/DDBJ whole genome shotgun (WGS) entry which is preliminary data.</text>
</comment>
<keyword evidence="5" id="KW-0963">Cytoplasm</keyword>
<evidence type="ECO:0000256" key="6">
    <source>
        <dbReference type="NCBIfam" id="TIGR00065"/>
    </source>
</evidence>
<feature type="binding site" evidence="5">
    <location>
        <position position="144"/>
    </location>
    <ligand>
        <name>GTP</name>
        <dbReference type="ChEBI" id="CHEBI:37565"/>
    </ligand>
</feature>
<organism evidence="11 12">
    <name type="scientific">Peptococcus simiae</name>
    <dbReference type="NCBI Taxonomy" id="1643805"/>
    <lineage>
        <taxon>Bacteria</taxon>
        <taxon>Bacillati</taxon>
        <taxon>Bacillota</taxon>
        <taxon>Clostridia</taxon>
        <taxon>Eubacteriales</taxon>
        <taxon>Peptococcaceae</taxon>
        <taxon>Peptococcus</taxon>
    </lineage>
</organism>
<dbReference type="GO" id="GO:0051301">
    <property type="term" value="P:cell division"/>
    <property type="evidence" value="ECO:0007669"/>
    <property type="project" value="UniProtKB-KW"/>
</dbReference>
<feature type="domain" description="Tubulin/FtsZ GTPase" evidence="9">
    <location>
        <begin position="14"/>
        <end position="206"/>
    </location>
</feature>
<keyword evidence="4 5" id="KW-0717">Septation</keyword>
<dbReference type="NCBIfam" id="TIGR00065">
    <property type="entry name" value="ftsZ"/>
    <property type="match status" value="1"/>
</dbReference>
<dbReference type="InterPro" id="IPR008280">
    <property type="entry name" value="Tub_FtsZ_C"/>
</dbReference>
<dbReference type="Gene3D" id="3.40.50.1440">
    <property type="entry name" value="Tubulin/FtsZ, GTPase domain"/>
    <property type="match status" value="1"/>
</dbReference>
<evidence type="ECO:0000256" key="3">
    <source>
        <dbReference type="ARBA" id="ARBA00023134"/>
    </source>
</evidence>
<keyword evidence="2 5" id="KW-0547">Nucleotide-binding</keyword>
<evidence type="ECO:0000256" key="5">
    <source>
        <dbReference type="HAMAP-Rule" id="MF_00909"/>
    </source>
</evidence>
<dbReference type="SMART" id="SM00864">
    <property type="entry name" value="Tubulin"/>
    <property type="match status" value="1"/>
</dbReference>
<dbReference type="HAMAP" id="MF_00909">
    <property type="entry name" value="FtsZ"/>
    <property type="match status" value="1"/>
</dbReference>
<evidence type="ECO:0000259" key="10">
    <source>
        <dbReference type="SMART" id="SM00865"/>
    </source>
</evidence>
<feature type="binding site" evidence="5">
    <location>
        <position position="140"/>
    </location>
    <ligand>
        <name>GTP</name>
        <dbReference type="ChEBI" id="CHEBI:37565"/>
    </ligand>
</feature>